<dbReference type="EMBL" id="NQOU01000001">
    <property type="protein sequence ID" value="RII84360.1"/>
    <property type="molecule type" value="Genomic_DNA"/>
</dbReference>
<evidence type="ECO:0000313" key="3">
    <source>
        <dbReference type="Proteomes" id="UP000266483"/>
    </source>
</evidence>
<proteinExistence type="predicted"/>
<accession>A0ABX9MZE3</accession>
<feature type="domain" description="SF4 helicase" evidence="1">
    <location>
        <begin position="48"/>
        <end position="311"/>
    </location>
</feature>
<dbReference type="Proteomes" id="UP000266483">
    <property type="component" value="Unassembled WGS sequence"/>
</dbReference>
<dbReference type="PANTHER" id="PTHR12873">
    <property type="entry name" value="T7-LIKE MITOCHONDRIAL DNA HELICASE"/>
    <property type="match status" value="1"/>
</dbReference>
<keyword evidence="3" id="KW-1185">Reference proteome</keyword>
<dbReference type="Gene3D" id="3.40.50.300">
    <property type="entry name" value="P-loop containing nucleotide triphosphate hydrolases"/>
    <property type="match status" value="1"/>
</dbReference>
<comment type="caution">
    <text evidence="2">The sequence shown here is derived from an EMBL/GenBank/DDBJ whole genome shotgun (WGS) entry which is preliminary data.</text>
</comment>
<dbReference type="RefSeq" id="WP_119441135.1">
    <property type="nucleotide sequence ID" value="NZ_CP170494.1"/>
</dbReference>
<dbReference type="Pfam" id="PF13481">
    <property type="entry name" value="AAA_25"/>
    <property type="match status" value="1"/>
</dbReference>
<dbReference type="SUPFAM" id="SSF52540">
    <property type="entry name" value="P-loop containing nucleoside triphosphate hydrolases"/>
    <property type="match status" value="1"/>
</dbReference>
<evidence type="ECO:0000259" key="1">
    <source>
        <dbReference type="PROSITE" id="PS51199"/>
    </source>
</evidence>
<reference evidence="2 3" key="1">
    <citation type="submission" date="2017-08" db="EMBL/GenBank/DDBJ databases">
        <title>Pusillimonas indicus sp. nov., a member of the family Alcaligenaceae isolated from surface seawater.</title>
        <authorList>
            <person name="Li J."/>
        </authorList>
    </citation>
    <scope>NUCLEOTIDE SEQUENCE [LARGE SCALE GENOMIC DNA]</scope>
    <source>
        <strain evidence="2 3">17-4A</strain>
    </source>
</reference>
<dbReference type="PROSITE" id="PS51199">
    <property type="entry name" value="SF4_HELICASE"/>
    <property type="match status" value="1"/>
</dbReference>
<organism evidence="2 3">
    <name type="scientific">Neopusillimonas maritima</name>
    <dbReference type="NCBI Taxonomy" id="2026239"/>
    <lineage>
        <taxon>Bacteria</taxon>
        <taxon>Pseudomonadati</taxon>
        <taxon>Pseudomonadota</taxon>
        <taxon>Betaproteobacteria</taxon>
        <taxon>Burkholderiales</taxon>
        <taxon>Alcaligenaceae</taxon>
        <taxon>Neopusillimonas</taxon>
    </lineage>
</organism>
<sequence>MTQVQALQLIQDDDIDWEKYMQESEPQMKVRGIESWTPMMVNQFHGHEDEGVQGAKLPWGVTQDGLRFRSGEITLWLGINGHGKSQLLNQACLGFAAQNESVCIGSFEMPPSKNIPRMLRQLSMTNRPAQDYIHKMMSWLKGKVWIYDHLGSVKAEQLYAVIRYCHRELKIKHFVIDSLMKCVRAEDDYNGQKEFIDTLCRLARECEMHIHLVHHSRKKENERDMPGKFDAKGSGAIIDQVDQLITVWRNKPKETEVKKCRDRGAAVPDEILKKCDAMLICDKNRHGDWEDHAFLWFDPASLQYTSDSRRKPMDFMRVAK</sequence>
<dbReference type="InterPro" id="IPR027417">
    <property type="entry name" value="P-loop_NTPase"/>
</dbReference>
<dbReference type="InterPro" id="IPR007694">
    <property type="entry name" value="DNA_helicase_DnaB-like_C"/>
</dbReference>
<protein>
    <recommendedName>
        <fullName evidence="1">SF4 helicase domain-containing protein</fullName>
    </recommendedName>
</protein>
<gene>
    <name evidence="2" type="ORF">CJO09_03875</name>
</gene>
<dbReference type="InterPro" id="IPR027032">
    <property type="entry name" value="Twinkle-like"/>
</dbReference>
<dbReference type="PANTHER" id="PTHR12873:SF0">
    <property type="entry name" value="TWINKLE MTDNA HELICASE"/>
    <property type="match status" value="1"/>
</dbReference>
<name>A0ABX9MZE3_9BURK</name>
<evidence type="ECO:0000313" key="2">
    <source>
        <dbReference type="EMBL" id="RII84360.1"/>
    </source>
</evidence>